<gene>
    <name evidence="2" type="ORF">BN2476_40063</name>
</gene>
<name>A0A1N7RKA9_9BURK</name>
<keyword evidence="3" id="KW-1185">Reference proteome</keyword>
<reference evidence="2" key="1">
    <citation type="submission" date="2016-12" db="EMBL/GenBank/DDBJ databases">
        <authorList>
            <person name="Moulin L."/>
        </authorList>
    </citation>
    <scope>NUCLEOTIDE SEQUENCE [LARGE SCALE GENOMIC DNA]</scope>
    <source>
        <strain evidence="2">STM 7183</strain>
    </source>
</reference>
<sequence length="77" mass="8647">MRRVFRGRMTPLQFAADVARTEKSALIHGRSRYDVTDNDRTKETDSCVKCDGPHKRAMASSISRSTRAPTAFMPKAC</sequence>
<feature type="region of interest" description="Disordered" evidence="1">
    <location>
        <begin position="58"/>
        <end position="77"/>
    </location>
</feature>
<proteinExistence type="predicted"/>
<dbReference type="EMBL" id="CYGY02000004">
    <property type="protein sequence ID" value="SIT35543.1"/>
    <property type="molecule type" value="Genomic_DNA"/>
</dbReference>
<evidence type="ECO:0000313" key="3">
    <source>
        <dbReference type="Proteomes" id="UP000195569"/>
    </source>
</evidence>
<accession>A0A1N7RKA9</accession>
<protein>
    <submittedName>
        <fullName evidence="2">Uncharacterized protein</fullName>
    </submittedName>
</protein>
<evidence type="ECO:0000256" key="1">
    <source>
        <dbReference type="SAM" id="MobiDB-lite"/>
    </source>
</evidence>
<comment type="caution">
    <text evidence="2">The sequence shown here is derived from an EMBL/GenBank/DDBJ whole genome shotgun (WGS) entry which is preliminary data.</text>
</comment>
<evidence type="ECO:0000313" key="2">
    <source>
        <dbReference type="EMBL" id="SIT35543.1"/>
    </source>
</evidence>
<dbReference type="AlphaFoldDB" id="A0A1N7RKA9"/>
<dbReference type="Proteomes" id="UP000195569">
    <property type="component" value="Unassembled WGS sequence"/>
</dbReference>
<organism evidence="2 3">
    <name type="scientific">Paraburkholderia piptadeniae</name>
    <dbReference type="NCBI Taxonomy" id="1701573"/>
    <lineage>
        <taxon>Bacteria</taxon>
        <taxon>Pseudomonadati</taxon>
        <taxon>Pseudomonadota</taxon>
        <taxon>Betaproteobacteria</taxon>
        <taxon>Burkholderiales</taxon>
        <taxon>Burkholderiaceae</taxon>
        <taxon>Paraburkholderia</taxon>
    </lineage>
</organism>